<dbReference type="SMART" id="SM00341">
    <property type="entry name" value="HRDC"/>
    <property type="match status" value="1"/>
</dbReference>
<dbReference type="InterPro" id="IPR010285">
    <property type="entry name" value="DNA_helicase_pif1-like_DEAD"/>
</dbReference>
<dbReference type="Pfam" id="PF00570">
    <property type="entry name" value="HRDC"/>
    <property type="match status" value="1"/>
</dbReference>
<dbReference type="Gene3D" id="2.30.30.940">
    <property type="match status" value="1"/>
</dbReference>
<dbReference type="InterPro" id="IPR010997">
    <property type="entry name" value="HRDC-like_sf"/>
</dbReference>
<evidence type="ECO:0000313" key="3">
    <source>
        <dbReference type="Proteomes" id="UP001597511"/>
    </source>
</evidence>
<gene>
    <name evidence="2" type="ORF">ACFS6H_03235</name>
</gene>
<dbReference type="EMBL" id="JBHUOZ010000001">
    <property type="protein sequence ID" value="MFD2918708.1"/>
    <property type="molecule type" value="Genomic_DNA"/>
</dbReference>
<feature type="domain" description="HRDC" evidence="1">
    <location>
        <begin position="641"/>
        <end position="721"/>
    </location>
</feature>
<dbReference type="CDD" id="cd18809">
    <property type="entry name" value="SF1_C_RecD"/>
    <property type="match status" value="1"/>
</dbReference>
<comment type="caution">
    <text evidence="2">The sequence shown here is derived from an EMBL/GenBank/DDBJ whole genome shotgun (WGS) entry which is preliminary data.</text>
</comment>
<protein>
    <submittedName>
        <fullName evidence="2">Helix-turn-helix domain-containing protein</fullName>
    </submittedName>
</protein>
<name>A0ABW6A367_9BACT</name>
<dbReference type="InterPro" id="IPR044876">
    <property type="entry name" value="HRDC_dom_sf"/>
</dbReference>
<keyword evidence="3" id="KW-1185">Reference proteome</keyword>
<dbReference type="Pfam" id="PF05970">
    <property type="entry name" value="PIF1"/>
    <property type="match status" value="1"/>
</dbReference>
<dbReference type="InterPro" id="IPR002121">
    <property type="entry name" value="HRDC_dom"/>
</dbReference>
<dbReference type="InterPro" id="IPR027417">
    <property type="entry name" value="P-loop_NTPase"/>
</dbReference>
<dbReference type="SUPFAM" id="SSF47819">
    <property type="entry name" value="HRDC-like"/>
    <property type="match status" value="1"/>
</dbReference>
<dbReference type="RefSeq" id="WP_386095163.1">
    <property type="nucleotide sequence ID" value="NZ_JBHUOZ010000001.1"/>
</dbReference>
<accession>A0ABW6A367</accession>
<dbReference type="PROSITE" id="PS50967">
    <property type="entry name" value="HRDC"/>
    <property type="match status" value="1"/>
</dbReference>
<evidence type="ECO:0000313" key="2">
    <source>
        <dbReference type="EMBL" id="MFD2918708.1"/>
    </source>
</evidence>
<dbReference type="PANTHER" id="PTHR47642:SF7">
    <property type="entry name" value="ATP-DEPENDENT DNA HELICASE PIF1"/>
    <property type="match status" value="1"/>
</dbReference>
<dbReference type="PANTHER" id="PTHR47642">
    <property type="entry name" value="ATP-DEPENDENT DNA HELICASE"/>
    <property type="match status" value="1"/>
</dbReference>
<evidence type="ECO:0000259" key="1">
    <source>
        <dbReference type="PROSITE" id="PS50967"/>
    </source>
</evidence>
<dbReference type="Gene3D" id="1.10.150.80">
    <property type="entry name" value="HRDC domain"/>
    <property type="match status" value="1"/>
</dbReference>
<organism evidence="2 3">
    <name type="scientific">Terrimonas rubra</name>
    <dbReference type="NCBI Taxonomy" id="1035890"/>
    <lineage>
        <taxon>Bacteria</taxon>
        <taxon>Pseudomonadati</taxon>
        <taxon>Bacteroidota</taxon>
        <taxon>Chitinophagia</taxon>
        <taxon>Chitinophagales</taxon>
        <taxon>Chitinophagaceae</taxon>
        <taxon>Terrimonas</taxon>
    </lineage>
</organism>
<dbReference type="Pfam" id="PF14493">
    <property type="entry name" value="HTH_40"/>
    <property type="match status" value="1"/>
</dbReference>
<dbReference type="InterPro" id="IPR051055">
    <property type="entry name" value="PIF1_helicase"/>
</dbReference>
<reference evidence="3" key="1">
    <citation type="journal article" date="2019" name="Int. J. Syst. Evol. Microbiol.">
        <title>The Global Catalogue of Microorganisms (GCM) 10K type strain sequencing project: providing services to taxonomists for standard genome sequencing and annotation.</title>
        <authorList>
            <consortium name="The Broad Institute Genomics Platform"/>
            <consortium name="The Broad Institute Genome Sequencing Center for Infectious Disease"/>
            <person name="Wu L."/>
            <person name="Ma J."/>
        </authorList>
    </citation>
    <scope>NUCLEOTIDE SEQUENCE [LARGE SCALE GENOMIC DNA]</scope>
    <source>
        <strain evidence="3">KCTC 23299</strain>
    </source>
</reference>
<dbReference type="Gene3D" id="3.40.50.300">
    <property type="entry name" value="P-loop containing nucleotide triphosphate hydrolases"/>
    <property type="match status" value="1"/>
</dbReference>
<proteinExistence type="predicted"/>
<dbReference type="InterPro" id="IPR029491">
    <property type="entry name" value="Helicase_HTH"/>
</dbReference>
<dbReference type="SUPFAM" id="SSF52540">
    <property type="entry name" value="P-loop containing nucleoside triphosphate hydrolases"/>
    <property type="match status" value="2"/>
</dbReference>
<dbReference type="Proteomes" id="UP001597511">
    <property type="component" value="Unassembled WGS sequence"/>
</dbReference>
<sequence length="847" mass="96129">MSGFTPDSNNKLFFLAAQMVNHSDRHIFLTGKAGTGKTTFLKYIKNNTHKQMAIVAPTGVAAINAGGVTMHSFFQLPVAPFIPDDNPFGMRQDGDNSTNQLQLLSTLKMNGEKKKIIRELELLVIDEVSMVRCDTLDAIDAVMRHIRRNYLQAFGGVQVLFIGDLFQLPPVTPAHDWRILNQFYEGPYFFNSRVLERNKPVCIELIKIYRQQEERFIELLNQVRNNRLDATGLALLNERLDPDFNPPKEEGYIRLVTRNAKVDTINAAELEQLEGRTYSFPAEIKGDFSDKAFPADETLKLKIGAQVMFIKNDLDIAKRYFNGKIGRVVNVKNDAIYVQCDNDADEIEVKTTTWDNIRYTLDATTRQLKEEVVGSFTQYPLRLAWAITVHKSQGLTFEKAIIDAGDAFEKGQVYVSLSRCTTLEGLKLHTMIRNQSLFSDSRVIAFSEQNLPPEKLSVVFSQAEHDYTLRQIQQLFEYTAVQAQVKELGAYLQEHASSFNEEAFGWQQKLQELIDAVQDVAAKFQAQLQQLFVQLTQQELMEKINERVIAAISKYFAGHNGQLLQQIRETPVVTDSRMKAADTNEMLKELFIAIDSKQYIMEGLTAGWNSELYSERRKNYIVTRFGVNVYAAGNNAAKLPDSPHPQLYSQLKTLRDKICRQKDIPVYLVASSVTLDEMARYLPLTEDDLMRITGFGPKRVEQYGDEFLQVIQAYCDAKALHSLVDTIPAAGKKKTTKSAAKQEKDKPVKINTKQVSFDLFKQGKDIITIAQERNMAISTIEGHLAHYIQLGDIDILEVMDQEKLSLIQPHLENYTETAAGPIKEKLGNQVSFGEIRLAMAWKNREVN</sequence>